<dbReference type="InterPro" id="IPR014048">
    <property type="entry name" value="MethylDNA_cys_MeTrfase_DNA-bd"/>
</dbReference>
<evidence type="ECO:0000256" key="1">
    <source>
        <dbReference type="ARBA" id="ARBA00022763"/>
    </source>
</evidence>
<dbReference type="Pfam" id="PF01035">
    <property type="entry name" value="DNA_binding_1"/>
    <property type="match status" value="1"/>
</dbReference>
<dbReference type="OrthoDB" id="9132167at2"/>
<dbReference type="InterPro" id="IPR052520">
    <property type="entry name" value="ATL_DNA_repair"/>
</dbReference>
<feature type="domain" description="Methylated-DNA-[protein]-cysteine S-methyltransferase DNA binding" evidence="2">
    <location>
        <begin position="14"/>
        <end position="94"/>
    </location>
</feature>
<dbReference type="SUPFAM" id="SSF46767">
    <property type="entry name" value="Methylated DNA-protein cysteine methyltransferase, C-terminal domain"/>
    <property type="match status" value="1"/>
</dbReference>
<dbReference type="PANTHER" id="PTHR42942:SF1">
    <property type="entry name" value="ALKYLTRANSFERASE-LIKE PROTEIN 1"/>
    <property type="match status" value="1"/>
</dbReference>
<protein>
    <submittedName>
        <fullName evidence="3">Methylated-DNA-protein-cysteine methyltransferase-like protein</fullName>
    </submittedName>
</protein>
<evidence type="ECO:0000313" key="3">
    <source>
        <dbReference type="EMBL" id="TCM69947.1"/>
    </source>
</evidence>
<dbReference type="Proteomes" id="UP000294963">
    <property type="component" value="Unassembled WGS sequence"/>
</dbReference>
<dbReference type="Gene3D" id="1.10.10.10">
    <property type="entry name" value="Winged helix-like DNA-binding domain superfamily/Winged helix DNA-binding domain"/>
    <property type="match status" value="1"/>
</dbReference>
<gene>
    <name evidence="3" type="ORF">EC844_102220</name>
</gene>
<dbReference type="PANTHER" id="PTHR42942">
    <property type="entry name" value="6-O-METHYLGUANINE DNA METHYLTRANSFERASE"/>
    <property type="match status" value="1"/>
</dbReference>
<evidence type="ECO:0000313" key="4">
    <source>
        <dbReference type="Proteomes" id="UP000294963"/>
    </source>
</evidence>
<name>A0A4R1XYX1_ACICA</name>
<dbReference type="EMBL" id="SLVJ01000002">
    <property type="protein sequence ID" value="TCM69947.1"/>
    <property type="molecule type" value="Genomic_DNA"/>
</dbReference>
<keyword evidence="4" id="KW-1185">Reference proteome</keyword>
<dbReference type="InterPro" id="IPR036217">
    <property type="entry name" value="MethylDNA_cys_MeTrfase_DNAb"/>
</dbReference>
<comment type="caution">
    <text evidence="3">The sequence shown here is derived from an EMBL/GenBank/DDBJ whole genome shotgun (WGS) entry which is preliminary data.</text>
</comment>
<dbReference type="InterPro" id="IPR036388">
    <property type="entry name" value="WH-like_DNA-bd_sf"/>
</dbReference>
<dbReference type="CDD" id="cd06445">
    <property type="entry name" value="ATase"/>
    <property type="match status" value="1"/>
</dbReference>
<accession>A0A4R1XYX1</accession>
<dbReference type="AlphaFoldDB" id="A0A4R1XYX1"/>
<dbReference type="GO" id="GO:0006281">
    <property type="term" value="P:DNA repair"/>
    <property type="evidence" value="ECO:0007669"/>
    <property type="project" value="InterPro"/>
</dbReference>
<proteinExistence type="predicted"/>
<keyword evidence="3" id="KW-0489">Methyltransferase</keyword>
<keyword evidence="3" id="KW-0808">Transferase</keyword>
<sequence>MSQSKRTQSNELAQLIIAVVALIPYAKVASYGQVAKLAGLPKHARLVGRVLSQLDDNVNIPWHRVINSQGKISLSKLNEQGVNIQQLKLMQEGVVVLEGRVKLKTYAWQP</sequence>
<organism evidence="3 4">
    <name type="scientific">Acinetobacter calcoaceticus</name>
    <dbReference type="NCBI Taxonomy" id="471"/>
    <lineage>
        <taxon>Bacteria</taxon>
        <taxon>Pseudomonadati</taxon>
        <taxon>Pseudomonadota</taxon>
        <taxon>Gammaproteobacteria</taxon>
        <taxon>Moraxellales</taxon>
        <taxon>Moraxellaceae</taxon>
        <taxon>Acinetobacter</taxon>
        <taxon>Acinetobacter calcoaceticus/baumannii complex</taxon>
    </lineage>
</organism>
<keyword evidence="1" id="KW-0227">DNA damage</keyword>
<dbReference type="GO" id="GO:0008168">
    <property type="term" value="F:methyltransferase activity"/>
    <property type="evidence" value="ECO:0007669"/>
    <property type="project" value="UniProtKB-KW"/>
</dbReference>
<evidence type="ECO:0000259" key="2">
    <source>
        <dbReference type="Pfam" id="PF01035"/>
    </source>
</evidence>
<reference evidence="3 4" key="1">
    <citation type="submission" date="2019-03" db="EMBL/GenBank/DDBJ databases">
        <title>Genomic analyses of the natural microbiome of Caenorhabditis elegans.</title>
        <authorList>
            <person name="Samuel B."/>
        </authorList>
    </citation>
    <scope>NUCLEOTIDE SEQUENCE [LARGE SCALE GENOMIC DNA]</scope>
    <source>
        <strain evidence="3 4">JUb89</strain>
    </source>
</reference>
<dbReference type="GO" id="GO:0032259">
    <property type="term" value="P:methylation"/>
    <property type="evidence" value="ECO:0007669"/>
    <property type="project" value="UniProtKB-KW"/>
</dbReference>